<dbReference type="InterPro" id="IPR002076">
    <property type="entry name" value="ELO_fam"/>
</dbReference>
<dbReference type="EC" id="2.3.1.199" evidence="10"/>
<feature type="transmembrane region" description="Helical" evidence="10">
    <location>
        <begin position="57"/>
        <end position="78"/>
    </location>
</feature>
<keyword evidence="7 10" id="KW-0443">Lipid metabolism</keyword>
<dbReference type="EMBL" id="CH940648">
    <property type="protein sequence ID" value="EDW61479.2"/>
    <property type="molecule type" value="Genomic_DNA"/>
</dbReference>
<evidence type="ECO:0000256" key="9">
    <source>
        <dbReference type="ARBA" id="ARBA00023160"/>
    </source>
</evidence>
<dbReference type="InParanoid" id="B4LJ43"/>
<dbReference type="PANTHER" id="PTHR11157:SF116">
    <property type="entry name" value="ELONGATION OF VERY LONG CHAIN FATTY ACIDS PROTEIN-RELATED"/>
    <property type="match status" value="1"/>
</dbReference>
<keyword evidence="5 10" id="KW-0276">Fatty acid metabolism</keyword>
<proteinExistence type="inferred from homology"/>
<comment type="similarity">
    <text evidence="10">Belongs to the ELO family.</text>
</comment>
<keyword evidence="4 10" id="KW-0812">Transmembrane</keyword>
<keyword evidence="3 10" id="KW-0808">Transferase</keyword>
<dbReference type="GO" id="GO:0034626">
    <property type="term" value="P:fatty acid elongation, polyunsaturated fatty acid"/>
    <property type="evidence" value="ECO:0007669"/>
    <property type="project" value="TreeGrafter"/>
</dbReference>
<evidence type="ECO:0000256" key="10">
    <source>
        <dbReference type="RuleBase" id="RU361115"/>
    </source>
</evidence>
<feature type="transmembrane region" description="Helical" evidence="10">
    <location>
        <begin position="103"/>
        <end position="124"/>
    </location>
</feature>
<evidence type="ECO:0000256" key="2">
    <source>
        <dbReference type="ARBA" id="ARBA00022516"/>
    </source>
</evidence>
<evidence type="ECO:0000256" key="7">
    <source>
        <dbReference type="ARBA" id="ARBA00023098"/>
    </source>
</evidence>
<dbReference type="GO" id="GO:0034625">
    <property type="term" value="P:fatty acid elongation, monounsaturated fatty acid"/>
    <property type="evidence" value="ECO:0007669"/>
    <property type="project" value="TreeGrafter"/>
</dbReference>
<evidence type="ECO:0000313" key="11">
    <source>
        <dbReference type="EMBL" id="EDW61479.2"/>
    </source>
</evidence>
<comment type="subcellular location">
    <subcellularLocation>
        <location evidence="1">Membrane</location>
        <topology evidence="1">Multi-pass membrane protein</topology>
    </subcellularLocation>
</comment>
<evidence type="ECO:0000256" key="4">
    <source>
        <dbReference type="ARBA" id="ARBA00022692"/>
    </source>
</evidence>
<dbReference type="Proteomes" id="UP000008792">
    <property type="component" value="Unassembled WGS sequence"/>
</dbReference>
<dbReference type="HOGENOM" id="CLU_048483_0_2_1"/>
<keyword evidence="2 10" id="KW-0444">Lipid biosynthesis</keyword>
<dbReference type="eggNOG" id="KOG3071">
    <property type="taxonomic scope" value="Eukaryota"/>
</dbReference>
<evidence type="ECO:0000313" key="12">
    <source>
        <dbReference type="Proteomes" id="UP000008792"/>
    </source>
</evidence>
<dbReference type="PANTHER" id="PTHR11157">
    <property type="entry name" value="FATTY ACID ACYL TRANSFERASE-RELATED"/>
    <property type="match status" value="1"/>
</dbReference>
<gene>
    <name evidence="11" type="primary">Dvir\GJ22071</name>
    <name evidence="11" type="ORF">Dvir_GJ22071</name>
</gene>
<dbReference type="InterPro" id="IPR030457">
    <property type="entry name" value="ELO_CS"/>
</dbReference>
<evidence type="ECO:0000256" key="1">
    <source>
        <dbReference type="ARBA" id="ARBA00004141"/>
    </source>
</evidence>
<comment type="catalytic activity">
    <reaction evidence="10">
        <text>a very-long-chain acyl-CoA + malonyl-CoA + H(+) = a very-long-chain 3-oxoacyl-CoA + CO2 + CoA</text>
        <dbReference type="Rhea" id="RHEA:32727"/>
        <dbReference type="ChEBI" id="CHEBI:15378"/>
        <dbReference type="ChEBI" id="CHEBI:16526"/>
        <dbReference type="ChEBI" id="CHEBI:57287"/>
        <dbReference type="ChEBI" id="CHEBI:57384"/>
        <dbReference type="ChEBI" id="CHEBI:90725"/>
        <dbReference type="ChEBI" id="CHEBI:90736"/>
        <dbReference type="EC" id="2.3.1.199"/>
    </reaction>
</comment>
<protein>
    <recommendedName>
        <fullName evidence="10">Elongation of very long chain fatty acids protein</fullName>
        <ecNumber evidence="10">2.3.1.199</ecNumber>
    </recommendedName>
    <alternativeName>
        <fullName evidence="10">Very-long-chain 3-oxoacyl-CoA synthase</fullName>
    </alternativeName>
</protein>
<sequence length="263" mass="31099">MFGIFNIPPPDPNQLPLTNSPWPLILILTIYLLFVLKFGKIFMKHREPYDLTKLLRIYNLGQVAYNGIFFGITFYYLICQRICNLNCMETFPFGHEHKNLERYVHYAYFINKILDLLDTIFFVLRKSYKQISFLHVYHHVMMVIGCYLVMRFYGTGGHFNAVGMINSLVHTVMYFYYFLSAHYPGVKANIWWKKYITITQLIQFVALFLYTSYVLIFAKNCGFPSSLLLVQIVQALIMMYMFGNFYVKTYGLTSEQQVRHKQG</sequence>
<dbReference type="GO" id="GO:0019367">
    <property type="term" value="P:fatty acid elongation, saturated fatty acid"/>
    <property type="evidence" value="ECO:0007669"/>
    <property type="project" value="TreeGrafter"/>
</dbReference>
<feature type="transmembrane region" description="Helical" evidence="10">
    <location>
        <begin position="136"/>
        <end position="153"/>
    </location>
</feature>
<organism evidence="11 12">
    <name type="scientific">Drosophila virilis</name>
    <name type="common">Fruit fly</name>
    <dbReference type="NCBI Taxonomy" id="7244"/>
    <lineage>
        <taxon>Eukaryota</taxon>
        <taxon>Metazoa</taxon>
        <taxon>Ecdysozoa</taxon>
        <taxon>Arthropoda</taxon>
        <taxon>Hexapoda</taxon>
        <taxon>Insecta</taxon>
        <taxon>Pterygota</taxon>
        <taxon>Neoptera</taxon>
        <taxon>Endopterygota</taxon>
        <taxon>Diptera</taxon>
        <taxon>Brachycera</taxon>
        <taxon>Muscomorpha</taxon>
        <taxon>Ephydroidea</taxon>
        <taxon>Drosophilidae</taxon>
        <taxon>Drosophila</taxon>
    </lineage>
</organism>
<feature type="transmembrane region" description="Helical" evidence="10">
    <location>
        <begin position="20"/>
        <end position="36"/>
    </location>
</feature>
<dbReference type="GO" id="GO:0030148">
    <property type="term" value="P:sphingolipid biosynthetic process"/>
    <property type="evidence" value="ECO:0007669"/>
    <property type="project" value="TreeGrafter"/>
</dbReference>
<dbReference type="Pfam" id="PF01151">
    <property type="entry name" value="ELO"/>
    <property type="match status" value="1"/>
</dbReference>
<keyword evidence="8 10" id="KW-0472">Membrane</keyword>
<evidence type="ECO:0000256" key="6">
    <source>
        <dbReference type="ARBA" id="ARBA00022989"/>
    </source>
</evidence>
<name>B4LJ43_DROVI</name>
<dbReference type="KEGG" id="dvi:6626911"/>
<feature type="transmembrane region" description="Helical" evidence="10">
    <location>
        <begin position="228"/>
        <end position="247"/>
    </location>
</feature>
<dbReference type="AlphaFoldDB" id="B4LJ43"/>
<evidence type="ECO:0000256" key="8">
    <source>
        <dbReference type="ARBA" id="ARBA00023136"/>
    </source>
</evidence>
<feature type="transmembrane region" description="Helical" evidence="10">
    <location>
        <begin position="195"/>
        <end position="216"/>
    </location>
</feature>
<dbReference type="GO" id="GO:0005789">
    <property type="term" value="C:endoplasmic reticulum membrane"/>
    <property type="evidence" value="ECO:0007669"/>
    <property type="project" value="TreeGrafter"/>
</dbReference>
<accession>B4LJ43</accession>
<keyword evidence="6 10" id="KW-1133">Transmembrane helix</keyword>
<keyword evidence="9 10" id="KW-0275">Fatty acid biosynthesis</keyword>
<dbReference type="GO" id="GO:0009922">
    <property type="term" value="F:fatty acid elongase activity"/>
    <property type="evidence" value="ECO:0007669"/>
    <property type="project" value="UniProtKB-EC"/>
</dbReference>
<feature type="transmembrane region" description="Helical" evidence="10">
    <location>
        <begin position="159"/>
        <end position="179"/>
    </location>
</feature>
<dbReference type="PROSITE" id="PS01188">
    <property type="entry name" value="ELO"/>
    <property type="match status" value="1"/>
</dbReference>
<reference evidence="11 12" key="1">
    <citation type="journal article" date="2007" name="Nature">
        <title>Evolution of genes and genomes on the Drosophila phylogeny.</title>
        <authorList>
            <consortium name="Drosophila 12 Genomes Consortium"/>
            <person name="Clark A.G."/>
            <person name="Eisen M.B."/>
            <person name="Smith D.R."/>
            <person name="Bergman C.M."/>
            <person name="Oliver B."/>
            <person name="Markow T.A."/>
            <person name="Kaufman T.C."/>
            <person name="Kellis M."/>
            <person name="Gelbart W."/>
            <person name="Iyer V.N."/>
            <person name="Pollard D.A."/>
            <person name="Sackton T.B."/>
            <person name="Larracuente A.M."/>
            <person name="Singh N.D."/>
            <person name="Abad J.P."/>
            <person name="Abt D.N."/>
            <person name="Adryan B."/>
            <person name="Aguade M."/>
            <person name="Akashi H."/>
            <person name="Anderson W.W."/>
            <person name="Aquadro C.F."/>
            <person name="Ardell D.H."/>
            <person name="Arguello R."/>
            <person name="Artieri C.G."/>
            <person name="Barbash D.A."/>
            <person name="Barker D."/>
            <person name="Barsanti P."/>
            <person name="Batterham P."/>
            <person name="Batzoglou S."/>
            <person name="Begun D."/>
            <person name="Bhutkar A."/>
            <person name="Blanco E."/>
            <person name="Bosak S.A."/>
            <person name="Bradley R.K."/>
            <person name="Brand A.D."/>
            <person name="Brent M.R."/>
            <person name="Brooks A.N."/>
            <person name="Brown R.H."/>
            <person name="Butlin R.K."/>
            <person name="Caggese C."/>
            <person name="Calvi B.R."/>
            <person name="Bernardo de Carvalho A."/>
            <person name="Caspi A."/>
            <person name="Castrezana S."/>
            <person name="Celniker S.E."/>
            <person name="Chang J.L."/>
            <person name="Chapple C."/>
            <person name="Chatterji S."/>
            <person name="Chinwalla A."/>
            <person name="Civetta A."/>
            <person name="Clifton S.W."/>
            <person name="Comeron J.M."/>
            <person name="Costello J.C."/>
            <person name="Coyne J.A."/>
            <person name="Daub J."/>
            <person name="David R.G."/>
            <person name="Delcher A.L."/>
            <person name="Delehaunty K."/>
            <person name="Do C.B."/>
            <person name="Ebling H."/>
            <person name="Edwards K."/>
            <person name="Eickbush T."/>
            <person name="Evans J.D."/>
            <person name="Filipski A."/>
            <person name="Findeiss S."/>
            <person name="Freyhult E."/>
            <person name="Fulton L."/>
            <person name="Fulton R."/>
            <person name="Garcia A.C."/>
            <person name="Gardiner A."/>
            <person name="Garfield D.A."/>
            <person name="Garvin B.E."/>
            <person name="Gibson G."/>
            <person name="Gilbert D."/>
            <person name="Gnerre S."/>
            <person name="Godfrey J."/>
            <person name="Good R."/>
            <person name="Gotea V."/>
            <person name="Gravely B."/>
            <person name="Greenberg A.J."/>
            <person name="Griffiths-Jones S."/>
            <person name="Gross S."/>
            <person name="Guigo R."/>
            <person name="Gustafson E.A."/>
            <person name="Haerty W."/>
            <person name="Hahn M.W."/>
            <person name="Halligan D.L."/>
            <person name="Halpern A.L."/>
            <person name="Halter G.M."/>
            <person name="Han M.V."/>
            <person name="Heger A."/>
            <person name="Hillier L."/>
            <person name="Hinrichs A.S."/>
            <person name="Holmes I."/>
            <person name="Hoskins R.A."/>
            <person name="Hubisz M.J."/>
            <person name="Hultmark D."/>
            <person name="Huntley M.A."/>
            <person name="Jaffe D.B."/>
            <person name="Jagadeeshan S."/>
            <person name="Jeck W.R."/>
            <person name="Johnson J."/>
            <person name="Jones C.D."/>
            <person name="Jordan W.C."/>
            <person name="Karpen G.H."/>
            <person name="Kataoka E."/>
            <person name="Keightley P.D."/>
            <person name="Kheradpour P."/>
            <person name="Kirkness E.F."/>
            <person name="Koerich L.B."/>
            <person name="Kristiansen K."/>
            <person name="Kudrna D."/>
            <person name="Kulathinal R.J."/>
            <person name="Kumar S."/>
            <person name="Kwok R."/>
            <person name="Lander E."/>
            <person name="Langley C.H."/>
            <person name="Lapoint R."/>
            <person name="Lazzaro B.P."/>
            <person name="Lee S.J."/>
            <person name="Levesque L."/>
            <person name="Li R."/>
            <person name="Lin C.F."/>
            <person name="Lin M.F."/>
            <person name="Lindblad-Toh K."/>
            <person name="Llopart A."/>
            <person name="Long M."/>
            <person name="Low L."/>
            <person name="Lozovsky E."/>
            <person name="Lu J."/>
            <person name="Luo M."/>
            <person name="Machado C.A."/>
            <person name="Makalowski W."/>
            <person name="Marzo M."/>
            <person name="Matsuda M."/>
            <person name="Matzkin L."/>
            <person name="McAllister B."/>
            <person name="McBride C.S."/>
            <person name="McKernan B."/>
            <person name="McKernan K."/>
            <person name="Mendez-Lago M."/>
            <person name="Minx P."/>
            <person name="Mollenhauer M.U."/>
            <person name="Montooth K."/>
            <person name="Mount S.M."/>
            <person name="Mu X."/>
            <person name="Myers E."/>
            <person name="Negre B."/>
            <person name="Newfeld S."/>
            <person name="Nielsen R."/>
            <person name="Noor M.A."/>
            <person name="O'Grady P."/>
            <person name="Pachter L."/>
            <person name="Papaceit M."/>
            <person name="Parisi M.J."/>
            <person name="Parisi M."/>
            <person name="Parts L."/>
            <person name="Pedersen J.S."/>
            <person name="Pesole G."/>
            <person name="Phillippy A.M."/>
            <person name="Ponting C.P."/>
            <person name="Pop M."/>
            <person name="Porcelli D."/>
            <person name="Powell J.R."/>
            <person name="Prohaska S."/>
            <person name="Pruitt K."/>
            <person name="Puig M."/>
            <person name="Quesneville H."/>
            <person name="Ram K.R."/>
            <person name="Rand D."/>
            <person name="Rasmussen M.D."/>
            <person name="Reed L.K."/>
            <person name="Reenan R."/>
            <person name="Reily A."/>
            <person name="Remington K.A."/>
            <person name="Rieger T.T."/>
            <person name="Ritchie M.G."/>
            <person name="Robin C."/>
            <person name="Rogers Y.H."/>
            <person name="Rohde C."/>
            <person name="Rozas J."/>
            <person name="Rubenfield M.J."/>
            <person name="Ruiz A."/>
            <person name="Russo S."/>
            <person name="Salzberg S.L."/>
            <person name="Sanchez-Gracia A."/>
            <person name="Saranga D.J."/>
            <person name="Sato H."/>
            <person name="Schaeffer S.W."/>
            <person name="Schatz M.C."/>
            <person name="Schlenke T."/>
            <person name="Schwartz R."/>
            <person name="Segarra C."/>
            <person name="Singh R.S."/>
            <person name="Sirot L."/>
            <person name="Sirota M."/>
            <person name="Sisneros N.B."/>
            <person name="Smith C.D."/>
            <person name="Smith T.F."/>
            <person name="Spieth J."/>
            <person name="Stage D.E."/>
            <person name="Stark A."/>
            <person name="Stephan W."/>
            <person name="Strausberg R.L."/>
            <person name="Strempel S."/>
            <person name="Sturgill D."/>
            <person name="Sutton G."/>
            <person name="Sutton G.G."/>
            <person name="Tao W."/>
            <person name="Teichmann S."/>
            <person name="Tobari Y.N."/>
            <person name="Tomimura Y."/>
            <person name="Tsolas J.M."/>
            <person name="Valente V.L."/>
            <person name="Venter E."/>
            <person name="Venter J.C."/>
            <person name="Vicario S."/>
            <person name="Vieira F.G."/>
            <person name="Vilella A.J."/>
            <person name="Villasante A."/>
            <person name="Walenz B."/>
            <person name="Wang J."/>
            <person name="Wasserman M."/>
            <person name="Watts T."/>
            <person name="Wilson D."/>
            <person name="Wilson R.K."/>
            <person name="Wing R.A."/>
            <person name="Wolfner M.F."/>
            <person name="Wong A."/>
            <person name="Wong G.K."/>
            <person name="Wu C.I."/>
            <person name="Wu G."/>
            <person name="Yamamoto D."/>
            <person name="Yang H.P."/>
            <person name="Yang S.P."/>
            <person name="Yorke J.A."/>
            <person name="Yoshida K."/>
            <person name="Zdobnov E."/>
            <person name="Zhang P."/>
            <person name="Zhang Y."/>
            <person name="Zimin A.V."/>
            <person name="Baldwin J."/>
            <person name="Abdouelleil A."/>
            <person name="Abdulkadir J."/>
            <person name="Abebe A."/>
            <person name="Abera B."/>
            <person name="Abreu J."/>
            <person name="Acer S.C."/>
            <person name="Aftuck L."/>
            <person name="Alexander A."/>
            <person name="An P."/>
            <person name="Anderson E."/>
            <person name="Anderson S."/>
            <person name="Arachi H."/>
            <person name="Azer M."/>
            <person name="Bachantsang P."/>
            <person name="Barry A."/>
            <person name="Bayul T."/>
            <person name="Berlin A."/>
            <person name="Bessette D."/>
            <person name="Bloom T."/>
            <person name="Blye J."/>
            <person name="Boguslavskiy L."/>
            <person name="Bonnet C."/>
            <person name="Boukhgalter B."/>
            <person name="Bourzgui I."/>
            <person name="Brown A."/>
            <person name="Cahill P."/>
            <person name="Channer S."/>
            <person name="Cheshatsang Y."/>
            <person name="Chuda L."/>
            <person name="Citroen M."/>
            <person name="Collymore A."/>
            <person name="Cooke P."/>
            <person name="Costello M."/>
            <person name="D'Aco K."/>
            <person name="Daza R."/>
            <person name="De Haan G."/>
            <person name="DeGray S."/>
            <person name="DeMaso C."/>
            <person name="Dhargay N."/>
            <person name="Dooley K."/>
            <person name="Dooley E."/>
            <person name="Doricent M."/>
            <person name="Dorje P."/>
            <person name="Dorjee K."/>
            <person name="Dupes A."/>
            <person name="Elong R."/>
            <person name="Falk J."/>
            <person name="Farina A."/>
            <person name="Faro S."/>
            <person name="Ferguson D."/>
            <person name="Fisher S."/>
            <person name="Foley C.D."/>
            <person name="Franke A."/>
            <person name="Friedrich D."/>
            <person name="Gadbois L."/>
            <person name="Gearin G."/>
            <person name="Gearin C.R."/>
            <person name="Giannoukos G."/>
            <person name="Goode T."/>
            <person name="Graham J."/>
            <person name="Grandbois E."/>
            <person name="Grewal S."/>
            <person name="Gyaltsen K."/>
            <person name="Hafez N."/>
            <person name="Hagos B."/>
            <person name="Hall J."/>
            <person name="Henson C."/>
            <person name="Hollinger A."/>
            <person name="Honan T."/>
            <person name="Huard M.D."/>
            <person name="Hughes L."/>
            <person name="Hurhula B."/>
            <person name="Husby M.E."/>
            <person name="Kamat A."/>
            <person name="Kanga B."/>
            <person name="Kashin S."/>
            <person name="Khazanovich D."/>
            <person name="Kisner P."/>
            <person name="Lance K."/>
            <person name="Lara M."/>
            <person name="Lee W."/>
            <person name="Lennon N."/>
            <person name="Letendre F."/>
            <person name="LeVine R."/>
            <person name="Lipovsky A."/>
            <person name="Liu X."/>
            <person name="Liu J."/>
            <person name="Liu S."/>
            <person name="Lokyitsang T."/>
            <person name="Lokyitsang Y."/>
            <person name="Lubonja R."/>
            <person name="Lui A."/>
            <person name="MacDonald P."/>
            <person name="Magnisalis V."/>
            <person name="Maru K."/>
            <person name="Matthews C."/>
            <person name="McCusker W."/>
            <person name="McDonough S."/>
            <person name="Mehta T."/>
            <person name="Meldrim J."/>
            <person name="Meneus L."/>
            <person name="Mihai O."/>
            <person name="Mihalev A."/>
            <person name="Mihova T."/>
            <person name="Mittelman R."/>
            <person name="Mlenga V."/>
            <person name="Montmayeur A."/>
            <person name="Mulrain L."/>
            <person name="Navidi A."/>
            <person name="Naylor J."/>
            <person name="Negash T."/>
            <person name="Nguyen T."/>
            <person name="Nguyen N."/>
            <person name="Nicol R."/>
            <person name="Norbu C."/>
            <person name="Norbu N."/>
            <person name="Novod N."/>
            <person name="O'Neill B."/>
            <person name="Osman S."/>
            <person name="Markiewicz E."/>
            <person name="Oyono O.L."/>
            <person name="Patti C."/>
            <person name="Phunkhang P."/>
            <person name="Pierre F."/>
            <person name="Priest M."/>
            <person name="Raghuraman S."/>
            <person name="Rege F."/>
            <person name="Reyes R."/>
            <person name="Rise C."/>
            <person name="Rogov P."/>
            <person name="Ross K."/>
            <person name="Ryan E."/>
            <person name="Settipalli S."/>
            <person name="Shea T."/>
            <person name="Sherpa N."/>
            <person name="Shi L."/>
            <person name="Shih D."/>
            <person name="Sparrow T."/>
            <person name="Spaulding J."/>
            <person name="Stalker J."/>
            <person name="Stange-Thomann N."/>
            <person name="Stavropoulos S."/>
            <person name="Stone C."/>
            <person name="Strader C."/>
            <person name="Tesfaye S."/>
            <person name="Thomson T."/>
            <person name="Thoulutsang Y."/>
            <person name="Thoulutsang D."/>
            <person name="Topham K."/>
            <person name="Topping I."/>
            <person name="Tsamla T."/>
            <person name="Vassiliev H."/>
            <person name="Vo A."/>
            <person name="Wangchuk T."/>
            <person name="Wangdi T."/>
            <person name="Weiand M."/>
            <person name="Wilkinson J."/>
            <person name="Wilson A."/>
            <person name="Yadav S."/>
            <person name="Young G."/>
            <person name="Yu Q."/>
            <person name="Zembek L."/>
            <person name="Zhong D."/>
            <person name="Zimmer A."/>
            <person name="Zwirko Z."/>
            <person name="Jaffe D.B."/>
            <person name="Alvarez P."/>
            <person name="Brockman W."/>
            <person name="Butler J."/>
            <person name="Chin C."/>
            <person name="Gnerre S."/>
            <person name="Grabherr M."/>
            <person name="Kleber M."/>
            <person name="Mauceli E."/>
            <person name="MacCallum I."/>
        </authorList>
    </citation>
    <scope>NUCLEOTIDE SEQUENCE [LARGE SCALE GENOMIC DNA]</scope>
    <source>
        <strain evidence="12">Tucson 15010-1051.87</strain>
    </source>
</reference>
<keyword evidence="12" id="KW-1185">Reference proteome</keyword>
<dbReference type="GO" id="GO:0042761">
    <property type="term" value="P:very long-chain fatty acid biosynthetic process"/>
    <property type="evidence" value="ECO:0007669"/>
    <property type="project" value="TreeGrafter"/>
</dbReference>
<dbReference type="FunCoup" id="B4LJ43">
    <property type="interactions" value="68"/>
</dbReference>
<evidence type="ECO:0000256" key="5">
    <source>
        <dbReference type="ARBA" id="ARBA00022832"/>
    </source>
</evidence>
<dbReference type="OrthoDB" id="434092at2759"/>
<evidence type="ECO:0000256" key="3">
    <source>
        <dbReference type="ARBA" id="ARBA00022679"/>
    </source>
</evidence>